<keyword evidence="2" id="KW-0472">Membrane</keyword>
<protein>
    <submittedName>
        <fullName evidence="5">Polysaccharide export protein</fullName>
    </submittedName>
</protein>
<dbReference type="OrthoDB" id="662756at2"/>
<evidence type="ECO:0000256" key="1">
    <source>
        <dbReference type="ARBA" id="ARBA00022729"/>
    </source>
</evidence>
<dbReference type="Gene3D" id="3.30.1950.10">
    <property type="entry name" value="wza like domain"/>
    <property type="match status" value="1"/>
</dbReference>
<evidence type="ECO:0000256" key="2">
    <source>
        <dbReference type="SAM" id="Phobius"/>
    </source>
</evidence>
<dbReference type="STRING" id="714943.Mucpa_4357"/>
<dbReference type="InterPro" id="IPR049712">
    <property type="entry name" value="Poly_export"/>
</dbReference>
<keyword evidence="2" id="KW-0812">Transmembrane</keyword>
<name>H1Y0I0_9SPHI</name>
<keyword evidence="2" id="KW-1133">Transmembrane helix</keyword>
<organism evidence="5 6">
    <name type="scientific">Mucilaginibacter paludis DSM 18603</name>
    <dbReference type="NCBI Taxonomy" id="714943"/>
    <lineage>
        <taxon>Bacteria</taxon>
        <taxon>Pseudomonadati</taxon>
        <taxon>Bacteroidota</taxon>
        <taxon>Sphingobacteriia</taxon>
        <taxon>Sphingobacteriales</taxon>
        <taxon>Sphingobacteriaceae</taxon>
        <taxon>Mucilaginibacter</taxon>
    </lineage>
</organism>
<evidence type="ECO:0000259" key="4">
    <source>
        <dbReference type="Pfam" id="PF10531"/>
    </source>
</evidence>
<dbReference type="PANTHER" id="PTHR33619">
    <property type="entry name" value="POLYSACCHARIDE EXPORT PROTEIN GFCE-RELATED"/>
    <property type="match status" value="1"/>
</dbReference>
<dbReference type="HOGENOM" id="CLU_038343_1_0_10"/>
<keyword evidence="1" id="KW-0732">Signal</keyword>
<accession>H1Y0I0</accession>
<feature type="domain" description="Soluble ligand binding" evidence="4">
    <location>
        <begin position="146"/>
        <end position="192"/>
    </location>
</feature>
<dbReference type="PANTHER" id="PTHR33619:SF3">
    <property type="entry name" value="POLYSACCHARIDE EXPORT PROTEIN GFCE-RELATED"/>
    <property type="match status" value="1"/>
</dbReference>
<dbReference type="AlphaFoldDB" id="H1Y0I0"/>
<evidence type="ECO:0000259" key="3">
    <source>
        <dbReference type="Pfam" id="PF02563"/>
    </source>
</evidence>
<dbReference type="EMBL" id="CM001403">
    <property type="protein sequence ID" value="EHQ28447.1"/>
    <property type="molecule type" value="Genomic_DNA"/>
</dbReference>
<dbReference type="Pfam" id="PF02563">
    <property type="entry name" value="Poly_export"/>
    <property type="match status" value="1"/>
</dbReference>
<reference evidence="5" key="1">
    <citation type="submission" date="2011-09" db="EMBL/GenBank/DDBJ databases">
        <title>The permanent draft genome of Mucilaginibacter paludis DSM 18603.</title>
        <authorList>
            <consortium name="US DOE Joint Genome Institute (JGI-PGF)"/>
            <person name="Lucas S."/>
            <person name="Han J."/>
            <person name="Lapidus A."/>
            <person name="Bruce D."/>
            <person name="Goodwin L."/>
            <person name="Pitluck S."/>
            <person name="Peters L."/>
            <person name="Kyrpides N."/>
            <person name="Mavromatis K."/>
            <person name="Ivanova N."/>
            <person name="Mikhailova N."/>
            <person name="Held B."/>
            <person name="Detter J.C."/>
            <person name="Tapia R."/>
            <person name="Han C."/>
            <person name="Land M."/>
            <person name="Hauser L."/>
            <person name="Markowitz V."/>
            <person name="Cheng J.-F."/>
            <person name="Hugenholtz P."/>
            <person name="Woyke T."/>
            <person name="Wu D."/>
            <person name="Tindall B."/>
            <person name="Brambilla E."/>
            <person name="Klenk H.-P."/>
            <person name="Eisen J.A."/>
        </authorList>
    </citation>
    <scope>NUCLEOTIDE SEQUENCE [LARGE SCALE GENOMIC DNA]</scope>
    <source>
        <strain evidence="5">DSM 18603</strain>
    </source>
</reference>
<dbReference type="Pfam" id="PF10531">
    <property type="entry name" value="SLBB"/>
    <property type="match status" value="1"/>
</dbReference>
<dbReference type="eggNOG" id="COG1596">
    <property type="taxonomic scope" value="Bacteria"/>
</dbReference>
<keyword evidence="6" id="KW-1185">Reference proteome</keyword>
<gene>
    <name evidence="5" type="ORF">Mucpa_4357</name>
</gene>
<dbReference type="InterPro" id="IPR019554">
    <property type="entry name" value="Soluble_ligand-bd"/>
</dbReference>
<feature type="domain" description="Polysaccharide export protein N-terminal" evidence="3">
    <location>
        <begin position="52"/>
        <end position="142"/>
    </location>
</feature>
<feature type="transmembrane region" description="Helical" evidence="2">
    <location>
        <begin position="240"/>
        <end position="258"/>
    </location>
</feature>
<sequence length="261" mass="28747">MHKYQLEKSFLVALFVSFCFTSCYTTKKSVYFTDLVDSASKRNINTAVFKEPLIQTDDILSITVQTTDPTVTATLNQANANTASGSSGQTAVTGYLVNKNGEVQIPIIGNVKVAGLTTLQASELITNKSLHDFKFPSVQVRFANYKVNVLGEVNRPGSYILPNEKVSVIDAISLAGDLTIYGKRENVLVIREHDGHKEYARLNLGSSEIFKSPYYYLTQNDLIYVEASKAKISTANDADTFRNISIGIAIITLISILIRTK</sequence>
<dbReference type="Proteomes" id="UP000002774">
    <property type="component" value="Chromosome"/>
</dbReference>
<evidence type="ECO:0000313" key="6">
    <source>
        <dbReference type="Proteomes" id="UP000002774"/>
    </source>
</evidence>
<evidence type="ECO:0000313" key="5">
    <source>
        <dbReference type="EMBL" id="EHQ28447.1"/>
    </source>
</evidence>
<proteinExistence type="predicted"/>
<dbReference type="GO" id="GO:0015159">
    <property type="term" value="F:polysaccharide transmembrane transporter activity"/>
    <property type="evidence" value="ECO:0007669"/>
    <property type="project" value="InterPro"/>
</dbReference>
<dbReference type="InterPro" id="IPR003715">
    <property type="entry name" value="Poly_export_N"/>
</dbReference>